<dbReference type="AlphaFoldDB" id="A0A5D3YEG1"/>
<dbReference type="Proteomes" id="UP000324176">
    <property type="component" value="Unassembled WGS sequence"/>
</dbReference>
<dbReference type="EMBL" id="VNHT01000040">
    <property type="protein sequence ID" value="TYP83884.1"/>
    <property type="molecule type" value="Genomic_DNA"/>
</dbReference>
<evidence type="ECO:0000313" key="2">
    <source>
        <dbReference type="Proteomes" id="UP000324176"/>
    </source>
</evidence>
<proteinExistence type="predicted"/>
<gene>
    <name evidence="1" type="ORF">BCL69_104010</name>
</gene>
<protein>
    <submittedName>
        <fullName evidence="1">Uncharacterized protein</fullName>
    </submittedName>
</protein>
<reference evidence="1 2" key="1">
    <citation type="submission" date="2019-07" db="EMBL/GenBank/DDBJ databases">
        <title>Active sludge and wastewater microbial communities from Klosterneuburg, Austria.</title>
        <authorList>
            <person name="Wagner M."/>
        </authorList>
    </citation>
    <scope>NUCLEOTIDE SEQUENCE [LARGE SCALE GENOMIC DNA]</scope>
    <source>
        <strain evidence="1 2">Nm2</strain>
    </source>
</reference>
<dbReference type="RefSeq" id="WP_158441340.1">
    <property type="nucleotide sequence ID" value="NZ_CP011451.1"/>
</dbReference>
<evidence type="ECO:0000313" key="1">
    <source>
        <dbReference type="EMBL" id="TYP83884.1"/>
    </source>
</evidence>
<organism evidence="1 2">
    <name type="scientific">Nitrosomonas communis</name>
    <dbReference type="NCBI Taxonomy" id="44574"/>
    <lineage>
        <taxon>Bacteria</taxon>
        <taxon>Pseudomonadati</taxon>
        <taxon>Pseudomonadota</taxon>
        <taxon>Betaproteobacteria</taxon>
        <taxon>Nitrosomonadales</taxon>
        <taxon>Nitrosomonadaceae</taxon>
        <taxon>Nitrosomonas</taxon>
    </lineage>
</organism>
<sequence>MSKKNYTVKTPVNHDQVDYAPSSHIELDETHAKPLLAIGAIEAVEENTESNKANKKK</sequence>
<accession>A0A5D3YEG1</accession>
<comment type="caution">
    <text evidence="1">The sequence shown here is derived from an EMBL/GenBank/DDBJ whole genome shotgun (WGS) entry which is preliminary data.</text>
</comment>
<name>A0A5D3YEG1_9PROT</name>